<dbReference type="InterPro" id="IPR000821">
    <property type="entry name" value="Ala_racemase"/>
</dbReference>
<evidence type="ECO:0000256" key="3">
    <source>
        <dbReference type="ARBA" id="ARBA00022898"/>
    </source>
</evidence>
<dbReference type="RefSeq" id="WP_012460586.1">
    <property type="nucleotide sequence ID" value="NC_016843.1"/>
</dbReference>
<accession>A0AAU8PH32</accession>
<dbReference type="AlphaFoldDB" id="A0AAU8PH32"/>
<dbReference type="InterPro" id="IPR020622">
    <property type="entry name" value="Ala_racemase_pyridoxalP-BS"/>
</dbReference>
<dbReference type="EC" id="5.1.1.1" evidence="5"/>
<dbReference type="Pfam" id="PF01168">
    <property type="entry name" value="Ala_racemase_N"/>
    <property type="match status" value="1"/>
</dbReference>
<organism evidence="9 10">
    <name type="scientific">Treponema pallidum subsp. pertenue (strain Gauthier)</name>
    <dbReference type="NCBI Taxonomy" id="491080"/>
    <lineage>
        <taxon>Bacteria</taxon>
        <taxon>Pseudomonadati</taxon>
        <taxon>Spirochaetota</taxon>
        <taxon>Spirochaetia</taxon>
        <taxon>Spirochaetales</taxon>
        <taxon>Treponemataceae</taxon>
        <taxon>Treponema</taxon>
    </lineage>
</organism>
<dbReference type="InterPro" id="IPR029066">
    <property type="entry name" value="PLP-binding_barrel"/>
</dbReference>
<dbReference type="EMBL" id="CP002376">
    <property type="protein sequence ID" value="AEZ59943.1"/>
    <property type="molecule type" value="Genomic_DNA"/>
</dbReference>
<keyword evidence="4 5" id="KW-0413">Isomerase</keyword>
<evidence type="ECO:0000256" key="2">
    <source>
        <dbReference type="ARBA" id="ARBA00001933"/>
    </source>
</evidence>
<dbReference type="InterPro" id="IPR011079">
    <property type="entry name" value="Ala_racemase_C"/>
</dbReference>
<evidence type="ECO:0000256" key="7">
    <source>
        <dbReference type="PIRSR" id="PIRSR600821-52"/>
    </source>
</evidence>
<dbReference type="GO" id="GO:0005829">
    <property type="term" value="C:cytosol"/>
    <property type="evidence" value="ECO:0007669"/>
    <property type="project" value="TreeGrafter"/>
</dbReference>
<dbReference type="GeneID" id="93876450"/>
<comment type="function">
    <text evidence="5">Catalyzes the interconversion of L-alanine and D-alanine. May also act on other amino acids.</text>
</comment>
<sequence length="377" mass="40312">MACNQALIHLANLRHNLGEIMSRTRARVCLPVKADAYGHGACDVAQAALSCGVHSFAVACVQEASQLRAAGVRAPILCLSTPTAEEISSLIEHRVHTVISERAHIALIARALRQSADTGATCGVHVKIDTGMGRIGCAPDEACALVQMVCATPGLHLEGVCTHFSVADSVRAEDLQYTEMQRAHFMHCVQYIRKSGISIPLVHAANSAALLCHPRAHFDMVRPGLLAYGYAPESVHPAVRSVFLPVMELVTQVRAIKKIPAGAYVSYQRLWRAHTETHVGILPIGYADGVMRALSPGLQVCIGGKWYPVVGAICMDQCVVDLGTPLRVTVGDRVTLFGPQDAGGPGQGADVLASHAGTIPYELLCAIGKRVERVYIR</sequence>
<feature type="binding site" evidence="5 7">
    <location>
        <position position="134"/>
    </location>
    <ligand>
        <name>substrate</name>
    </ligand>
</feature>
<reference evidence="10" key="1">
    <citation type="journal article" date="2012" name="PLoS Negl. Trop. Dis.">
        <title>Whole genome sequences of three Treponema pallidum ssp. pertenue strains: yaws and syphilis treponemes differ in less than 0.2% of the genome sequence.</title>
        <authorList>
            <person name="Cejkova D."/>
            <person name="Zobanikova M."/>
            <person name="Chen L."/>
            <person name="Pospisilova P."/>
            <person name="Strouhal M."/>
            <person name="Qin X."/>
            <person name="Mikalova L."/>
            <person name="Norris S.J."/>
            <person name="Muzny D.M."/>
            <person name="Gibbs R.A."/>
            <person name="Fulton L.L."/>
            <person name="Sodergren E."/>
            <person name="Weinstock G.M."/>
            <person name="Smajs D."/>
        </authorList>
    </citation>
    <scope>NUCLEOTIDE SEQUENCE [LARGE SCALE GENOMIC DNA]</scope>
    <source>
        <strain evidence="10">Gauthier</strain>
    </source>
</reference>
<dbReference type="FunFam" id="3.20.20.10:FF:000002">
    <property type="entry name" value="Alanine racemase"/>
    <property type="match status" value="1"/>
</dbReference>
<comment type="pathway">
    <text evidence="5">Amino-acid biosynthesis; D-alanine biosynthesis; D-alanine from L-alanine: step 1/1.</text>
</comment>
<evidence type="ECO:0000256" key="1">
    <source>
        <dbReference type="ARBA" id="ARBA00000316"/>
    </source>
</evidence>
<dbReference type="Proteomes" id="UP000008192">
    <property type="component" value="Chromosome"/>
</dbReference>
<dbReference type="PROSITE" id="PS00395">
    <property type="entry name" value="ALANINE_RACEMASE"/>
    <property type="match status" value="1"/>
</dbReference>
<protein>
    <recommendedName>
        <fullName evidence="5">Alanine racemase</fullName>
        <ecNumber evidence="5">5.1.1.1</ecNumber>
    </recommendedName>
</protein>
<feature type="active site" description="Proton acceptor; specific for D-alanine" evidence="5">
    <location>
        <position position="33"/>
    </location>
</feature>
<dbReference type="GO" id="GO:0030170">
    <property type="term" value="F:pyridoxal phosphate binding"/>
    <property type="evidence" value="ECO:0007669"/>
    <property type="project" value="UniProtKB-UniRule"/>
</dbReference>
<dbReference type="SUPFAM" id="SSF50621">
    <property type="entry name" value="Alanine racemase C-terminal domain-like"/>
    <property type="match status" value="1"/>
</dbReference>
<proteinExistence type="inferred from homology"/>
<keyword evidence="3 5" id="KW-0663">Pyridoxal phosphate</keyword>
<dbReference type="PANTHER" id="PTHR30511:SF0">
    <property type="entry name" value="ALANINE RACEMASE, CATABOLIC-RELATED"/>
    <property type="match status" value="1"/>
</dbReference>
<gene>
    <name evidence="9" type="primary">alr</name>
    <name evidence="9" type="ordered locus">TPEGAU_0681</name>
</gene>
<feature type="active site" description="Proton acceptor; specific for L-alanine" evidence="5">
    <location>
        <position position="267"/>
    </location>
</feature>
<dbReference type="SMART" id="SM01005">
    <property type="entry name" value="Ala_racemase_C"/>
    <property type="match status" value="1"/>
</dbReference>
<dbReference type="Pfam" id="PF00842">
    <property type="entry name" value="Ala_racemase_C"/>
    <property type="match status" value="1"/>
</dbReference>
<evidence type="ECO:0000259" key="8">
    <source>
        <dbReference type="SMART" id="SM01005"/>
    </source>
</evidence>
<name>A0AAU8PH32_TREPG</name>
<dbReference type="SUPFAM" id="SSF51419">
    <property type="entry name" value="PLP-binding barrel"/>
    <property type="match status" value="1"/>
</dbReference>
<dbReference type="SMR" id="A0AAU8PH32"/>
<feature type="domain" description="Alanine racemase C-terminal" evidence="8">
    <location>
        <begin position="246"/>
        <end position="376"/>
    </location>
</feature>
<dbReference type="Gene3D" id="3.20.20.10">
    <property type="entry name" value="Alanine racemase"/>
    <property type="match status" value="1"/>
</dbReference>
<comment type="cofactor">
    <cofactor evidence="2 5 6">
        <name>pyridoxal 5'-phosphate</name>
        <dbReference type="ChEBI" id="CHEBI:597326"/>
    </cofactor>
</comment>
<dbReference type="InterPro" id="IPR009006">
    <property type="entry name" value="Ala_racemase/Decarboxylase_C"/>
</dbReference>
<comment type="similarity">
    <text evidence="5">Belongs to the alanine racemase family.</text>
</comment>
<dbReference type="CDD" id="cd00430">
    <property type="entry name" value="PLPDE_III_AR"/>
    <property type="match status" value="1"/>
</dbReference>
<feature type="modified residue" description="N6-(pyridoxal phosphate)lysine" evidence="5 6">
    <location>
        <position position="33"/>
    </location>
</feature>
<evidence type="ECO:0000256" key="5">
    <source>
        <dbReference type="HAMAP-Rule" id="MF_01201"/>
    </source>
</evidence>
<dbReference type="NCBIfam" id="TIGR00492">
    <property type="entry name" value="alr"/>
    <property type="match status" value="1"/>
</dbReference>
<dbReference type="Gene3D" id="2.40.37.10">
    <property type="entry name" value="Lyase, Ornithine Decarboxylase, Chain A, domain 1"/>
    <property type="match status" value="1"/>
</dbReference>
<evidence type="ECO:0000313" key="9">
    <source>
        <dbReference type="EMBL" id="AEZ59943.1"/>
    </source>
</evidence>
<evidence type="ECO:0000256" key="6">
    <source>
        <dbReference type="PIRSR" id="PIRSR600821-50"/>
    </source>
</evidence>
<evidence type="ECO:0000313" key="10">
    <source>
        <dbReference type="Proteomes" id="UP000008192"/>
    </source>
</evidence>
<comment type="catalytic activity">
    <reaction evidence="1 5">
        <text>L-alanine = D-alanine</text>
        <dbReference type="Rhea" id="RHEA:20249"/>
        <dbReference type="ChEBI" id="CHEBI:57416"/>
        <dbReference type="ChEBI" id="CHEBI:57972"/>
        <dbReference type="EC" id="5.1.1.1"/>
    </reaction>
</comment>
<dbReference type="KEGG" id="tpg:TPEGAU_0681"/>
<dbReference type="InterPro" id="IPR001608">
    <property type="entry name" value="Ala_racemase_N"/>
</dbReference>
<dbReference type="PRINTS" id="PR00992">
    <property type="entry name" value="ALARACEMASE"/>
</dbReference>
<dbReference type="HAMAP" id="MF_01201">
    <property type="entry name" value="Ala_racemase"/>
    <property type="match status" value="1"/>
</dbReference>
<dbReference type="GO" id="GO:0030632">
    <property type="term" value="P:D-alanine biosynthetic process"/>
    <property type="evidence" value="ECO:0007669"/>
    <property type="project" value="UniProtKB-UniRule"/>
</dbReference>
<dbReference type="PANTHER" id="PTHR30511">
    <property type="entry name" value="ALANINE RACEMASE"/>
    <property type="match status" value="1"/>
</dbReference>
<dbReference type="GO" id="GO:0008784">
    <property type="term" value="F:alanine racemase activity"/>
    <property type="evidence" value="ECO:0007669"/>
    <property type="project" value="UniProtKB-UniRule"/>
</dbReference>
<feature type="binding site" evidence="5 7">
    <location>
        <position position="315"/>
    </location>
    <ligand>
        <name>substrate</name>
    </ligand>
</feature>
<evidence type="ECO:0000256" key="4">
    <source>
        <dbReference type="ARBA" id="ARBA00023235"/>
    </source>
</evidence>